<dbReference type="AlphaFoldDB" id="A0A2C6L1R5"/>
<feature type="compositionally biased region" description="Polar residues" evidence="1">
    <location>
        <begin position="82"/>
        <end position="99"/>
    </location>
</feature>
<organism evidence="2 3">
    <name type="scientific">Cystoisospora suis</name>
    <dbReference type="NCBI Taxonomy" id="483139"/>
    <lineage>
        <taxon>Eukaryota</taxon>
        <taxon>Sar</taxon>
        <taxon>Alveolata</taxon>
        <taxon>Apicomplexa</taxon>
        <taxon>Conoidasida</taxon>
        <taxon>Coccidia</taxon>
        <taxon>Eucoccidiorida</taxon>
        <taxon>Eimeriorina</taxon>
        <taxon>Sarcocystidae</taxon>
        <taxon>Cystoisospora</taxon>
    </lineage>
</organism>
<dbReference type="GeneID" id="94426601"/>
<dbReference type="EMBL" id="MIGC01001394">
    <property type="protein sequence ID" value="PHJ22957.1"/>
    <property type="molecule type" value="Genomic_DNA"/>
</dbReference>
<evidence type="ECO:0000256" key="1">
    <source>
        <dbReference type="SAM" id="MobiDB-lite"/>
    </source>
</evidence>
<protein>
    <submittedName>
        <fullName evidence="2">Uncharacterized protein</fullName>
    </submittedName>
</protein>
<accession>A0A2C6L1R5</accession>
<dbReference type="VEuPathDB" id="ToxoDB:CSUI_003192"/>
<dbReference type="Proteomes" id="UP000221165">
    <property type="component" value="Unassembled WGS sequence"/>
</dbReference>
<feature type="region of interest" description="Disordered" evidence="1">
    <location>
        <begin position="78"/>
        <end position="146"/>
    </location>
</feature>
<keyword evidence="3" id="KW-1185">Reference proteome</keyword>
<evidence type="ECO:0000313" key="3">
    <source>
        <dbReference type="Proteomes" id="UP000221165"/>
    </source>
</evidence>
<evidence type="ECO:0000313" key="2">
    <source>
        <dbReference type="EMBL" id="PHJ22957.1"/>
    </source>
</evidence>
<dbReference type="RefSeq" id="XP_067924634.1">
    <property type="nucleotide sequence ID" value="XM_068063390.1"/>
</dbReference>
<gene>
    <name evidence="2" type="ORF">CSUI_003192</name>
</gene>
<comment type="caution">
    <text evidence="2">The sequence shown here is derived from an EMBL/GenBank/DDBJ whole genome shotgun (WGS) entry which is preliminary data.</text>
</comment>
<sequence length="146" mass="14948">MSASPSQTEGTLRVMSPCVSPVPAAALEGLSWSAAPSGTPTPETVPQVELSIPARFKMPGTPILQRLHPSISEAAEGLPWSVEQSGISTGDSSPQTAPTVSARPSRIAGTTTPPSAPPPVSEGTVPTWVNLPVESEGGMLRSATRL</sequence>
<reference evidence="2 3" key="1">
    <citation type="journal article" date="2017" name="Int. J. Parasitol.">
        <title>The genome of the protozoan parasite Cystoisospora suis and a reverse vaccinology approach to identify vaccine candidates.</title>
        <authorList>
            <person name="Palmieri N."/>
            <person name="Shrestha A."/>
            <person name="Ruttkowski B."/>
            <person name="Beck T."/>
            <person name="Vogl C."/>
            <person name="Tomley F."/>
            <person name="Blake D.P."/>
            <person name="Joachim A."/>
        </authorList>
    </citation>
    <scope>NUCLEOTIDE SEQUENCE [LARGE SCALE GENOMIC DNA]</scope>
    <source>
        <strain evidence="2 3">Wien I</strain>
    </source>
</reference>
<proteinExistence type="predicted"/>
<name>A0A2C6L1R5_9APIC</name>